<sequence>MQMLDSRLPRKSWGRPFLSKGKRTGMTIFLLLSTGVVNLKASPKGEGYPTPTRHMNDIMMFCQHRFFAGK</sequence>
<dbReference type="EMBL" id="MHFR01000041">
    <property type="protein sequence ID" value="OGW97540.1"/>
    <property type="molecule type" value="Genomic_DNA"/>
</dbReference>
<name>A0A1G1KX82_9BACT</name>
<dbReference type="AlphaFoldDB" id="A0A1G1KX82"/>
<comment type="caution">
    <text evidence="1">The sequence shown here is derived from an EMBL/GenBank/DDBJ whole genome shotgun (WGS) entry which is preliminary data.</text>
</comment>
<accession>A0A1G1KX82</accession>
<dbReference type="Proteomes" id="UP000178187">
    <property type="component" value="Unassembled WGS sequence"/>
</dbReference>
<reference evidence="1 2" key="1">
    <citation type="journal article" date="2016" name="Nat. Commun.">
        <title>Thousands of microbial genomes shed light on interconnected biogeochemical processes in an aquifer system.</title>
        <authorList>
            <person name="Anantharaman K."/>
            <person name="Brown C.T."/>
            <person name="Hug L.A."/>
            <person name="Sharon I."/>
            <person name="Castelle C.J."/>
            <person name="Probst A.J."/>
            <person name="Thomas B.C."/>
            <person name="Singh A."/>
            <person name="Wilkins M.J."/>
            <person name="Karaoz U."/>
            <person name="Brodie E.L."/>
            <person name="Williams K.H."/>
            <person name="Hubbard S.S."/>
            <person name="Banfield J.F."/>
        </authorList>
    </citation>
    <scope>NUCLEOTIDE SEQUENCE [LARGE SCALE GENOMIC DNA]</scope>
</reference>
<evidence type="ECO:0000313" key="1">
    <source>
        <dbReference type="EMBL" id="OGW97540.1"/>
    </source>
</evidence>
<evidence type="ECO:0000313" key="2">
    <source>
        <dbReference type="Proteomes" id="UP000178187"/>
    </source>
</evidence>
<organism evidence="1 2">
    <name type="scientific">Candidatus Danuiimicrobium aquiferis</name>
    <dbReference type="NCBI Taxonomy" id="1801832"/>
    <lineage>
        <taxon>Bacteria</taxon>
        <taxon>Pseudomonadati</taxon>
        <taxon>Candidatus Omnitrophota</taxon>
        <taxon>Candidatus Danuiimicrobium</taxon>
    </lineage>
</organism>
<protein>
    <submittedName>
        <fullName evidence="1">Uncharacterized protein</fullName>
    </submittedName>
</protein>
<gene>
    <name evidence="1" type="ORF">A3G33_05135</name>
</gene>
<proteinExistence type="predicted"/>